<dbReference type="EnsemblPlants" id="EMT33321">
    <property type="protein sequence ID" value="EMT33321"/>
    <property type="gene ID" value="F775_52224"/>
</dbReference>
<evidence type="ECO:0000259" key="10">
    <source>
        <dbReference type="Pfam" id="PF01764"/>
    </source>
</evidence>
<proteinExistence type="inferred from homology"/>
<organism evidence="11">
    <name type="scientific">Aegilops tauschii</name>
    <name type="common">Tausch's goatgrass</name>
    <name type="synonym">Aegilops squarrosa</name>
    <dbReference type="NCBI Taxonomy" id="37682"/>
    <lineage>
        <taxon>Eukaryota</taxon>
        <taxon>Viridiplantae</taxon>
        <taxon>Streptophyta</taxon>
        <taxon>Embryophyta</taxon>
        <taxon>Tracheophyta</taxon>
        <taxon>Spermatophyta</taxon>
        <taxon>Magnoliopsida</taxon>
        <taxon>Liliopsida</taxon>
        <taxon>Poales</taxon>
        <taxon>Poaceae</taxon>
        <taxon>BOP clade</taxon>
        <taxon>Pooideae</taxon>
        <taxon>Triticodae</taxon>
        <taxon>Triticeae</taxon>
        <taxon>Triticinae</taxon>
        <taxon>Aegilops</taxon>
    </lineage>
</organism>
<feature type="compositionally biased region" description="Basic and acidic residues" evidence="9">
    <location>
        <begin position="45"/>
        <end position="59"/>
    </location>
</feature>
<evidence type="ECO:0000256" key="9">
    <source>
        <dbReference type="SAM" id="MobiDB-lite"/>
    </source>
</evidence>
<accession>M8D9U1</accession>
<dbReference type="InterPro" id="IPR002921">
    <property type="entry name" value="Fungal_lipase-type"/>
</dbReference>
<evidence type="ECO:0000256" key="5">
    <source>
        <dbReference type="ARBA" id="ARBA00022801"/>
    </source>
</evidence>
<dbReference type="GO" id="GO:0009507">
    <property type="term" value="C:chloroplast"/>
    <property type="evidence" value="ECO:0007669"/>
    <property type="project" value="UniProtKB-SubCell"/>
</dbReference>
<dbReference type="Gene3D" id="3.40.50.1820">
    <property type="entry name" value="alpha/beta hydrolase"/>
    <property type="match status" value="1"/>
</dbReference>
<keyword evidence="3" id="KW-0150">Chloroplast</keyword>
<dbReference type="InterPro" id="IPR029058">
    <property type="entry name" value="AB_hydrolase_fold"/>
</dbReference>
<keyword evidence="6" id="KW-0809">Transit peptide</keyword>
<dbReference type="GO" id="GO:0016042">
    <property type="term" value="P:lipid catabolic process"/>
    <property type="evidence" value="ECO:0007669"/>
    <property type="project" value="UniProtKB-KW"/>
</dbReference>
<feature type="domain" description="Fungal lipase-type" evidence="10">
    <location>
        <begin position="116"/>
        <end position="282"/>
    </location>
</feature>
<name>M8D9U1_AEGTA</name>
<dbReference type="AlphaFoldDB" id="M8D9U1"/>
<evidence type="ECO:0000256" key="6">
    <source>
        <dbReference type="ARBA" id="ARBA00022946"/>
    </source>
</evidence>
<reference evidence="11" key="1">
    <citation type="submission" date="2015-06" db="UniProtKB">
        <authorList>
            <consortium name="EnsemblPlants"/>
        </authorList>
    </citation>
    <scope>IDENTIFICATION</scope>
</reference>
<keyword evidence="5" id="KW-0378">Hydrolase</keyword>
<evidence type="ECO:0000256" key="4">
    <source>
        <dbReference type="ARBA" id="ARBA00022640"/>
    </source>
</evidence>
<keyword evidence="7" id="KW-0442">Lipid degradation</keyword>
<protein>
    <recommendedName>
        <fullName evidence="10">Fungal lipase-type domain-containing protein</fullName>
    </recommendedName>
</protein>
<dbReference type="GO" id="GO:0004620">
    <property type="term" value="F:phospholipase activity"/>
    <property type="evidence" value="ECO:0007669"/>
    <property type="project" value="UniProtKB-ARBA"/>
</dbReference>
<comment type="similarity">
    <text evidence="2">Belongs to the AB hydrolase superfamily. Lipase family.</text>
</comment>
<dbReference type="PANTHER" id="PTHR31403">
    <property type="entry name" value="PHOSPHOLIPASE A1-IBETA2, CHLOROPLASTIC"/>
    <property type="match status" value="1"/>
</dbReference>
<evidence type="ECO:0000256" key="1">
    <source>
        <dbReference type="ARBA" id="ARBA00004229"/>
    </source>
</evidence>
<feature type="region of interest" description="Disordered" evidence="9">
    <location>
        <begin position="25"/>
        <end position="63"/>
    </location>
</feature>
<evidence type="ECO:0000256" key="2">
    <source>
        <dbReference type="ARBA" id="ARBA00010701"/>
    </source>
</evidence>
<evidence type="ECO:0000313" key="11">
    <source>
        <dbReference type="EnsemblPlants" id="EMT33321"/>
    </source>
</evidence>
<evidence type="ECO:0000256" key="7">
    <source>
        <dbReference type="ARBA" id="ARBA00022963"/>
    </source>
</evidence>
<sequence>MANTTKPNAVCTKTHLANLDRLLLRPPPLPLPVRPKKALADESGGGDREETAPDSDERKGRRGGLLNALNLSTFLPFTGRPATDEMGRTQRTSFAGYVAVCDNEREVRRMGRRDIVIVLRGTATCPEWAENLRTGLVPVSDDDDSDDATAAQNVPKVAKGFLSLYKTAGDHVPSPSDAIVEEVRRLIEVYKGEELSITVVGHSLGASLALLAADELSACLAADAASNSTAADDHQPPPISVVSFGGPKTGNRAFADRLQHERGVNVLRVVNAGDVVTRVPGLVTPTTMAEGYVHAGGAELTLDSRDSPCLRPDAGPACCHDLEAYLHLLDGFMGSGRPFRADASRSVAGLLIYQRTSVKRWRWRC</sequence>
<comment type="subcellular location">
    <subcellularLocation>
        <location evidence="1">Plastid</location>
        <location evidence="1">Chloroplast</location>
    </subcellularLocation>
</comment>
<evidence type="ECO:0000256" key="8">
    <source>
        <dbReference type="ARBA" id="ARBA00023098"/>
    </source>
</evidence>
<keyword evidence="8" id="KW-0443">Lipid metabolism</keyword>
<evidence type="ECO:0000256" key="3">
    <source>
        <dbReference type="ARBA" id="ARBA00022528"/>
    </source>
</evidence>
<keyword evidence="4" id="KW-0934">Plastid</keyword>
<dbReference type="Pfam" id="PF01764">
    <property type="entry name" value="Lipase_3"/>
    <property type="match status" value="1"/>
</dbReference>
<dbReference type="SUPFAM" id="SSF53474">
    <property type="entry name" value="alpha/beta-Hydrolases"/>
    <property type="match status" value="1"/>
</dbReference>
<dbReference type="PANTHER" id="PTHR31403:SF2">
    <property type="entry name" value="PHOSPHOLIPASE A1-IBETA2, CHLOROPLASTIC"/>
    <property type="match status" value="1"/>
</dbReference>
<dbReference type="CDD" id="cd00519">
    <property type="entry name" value="Lipase_3"/>
    <property type="match status" value="1"/>
</dbReference>